<dbReference type="SUPFAM" id="SSF49464">
    <property type="entry name" value="Carboxypeptidase regulatory domain-like"/>
    <property type="match status" value="1"/>
</dbReference>
<keyword evidence="1" id="KW-0645">Protease</keyword>
<dbReference type="EMBL" id="CP040908">
    <property type="protein sequence ID" value="QLL57453.1"/>
    <property type="molecule type" value="Genomic_DNA"/>
</dbReference>
<dbReference type="RefSeq" id="WP_180906270.1">
    <property type="nucleotide sequence ID" value="NZ_CP040908.1"/>
</dbReference>
<dbReference type="GeneID" id="78400776"/>
<dbReference type="Gene3D" id="2.60.40.1120">
    <property type="entry name" value="Carboxypeptidase-like, regulatory domain"/>
    <property type="match status" value="1"/>
</dbReference>
<protein>
    <submittedName>
        <fullName evidence="1">Carboxypeptidase-like regulatory domain-containing protein</fullName>
    </submittedName>
</protein>
<dbReference type="AlphaFoldDB" id="A0A7H9DQN5"/>
<sequence length="216" mass="24863">MHLQIDKKCNQNWNEMKDADSQQKFCDVCSKCVHDLDHYSFKELKTFLNDNPTACVKIKTRNLEQFNSYEASKSISNQSKRWLQLSSLVGFLSFSTMTKAQTENDSIVVQGIINDGNGFPESDVPVNLKNSKNIVYTNENGEFKIKVPINQDSYTLEYDSYGIKEFTFTNPSICQNIKTETGDVLIGEVVYYKKSDFIKKIGRTISWPFRRIGKLF</sequence>
<evidence type="ECO:0000313" key="2">
    <source>
        <dbReference type="Proteomes" id="UP000510643"/>
    </source>
</evidence>
<keyword evidence="2" id="KW-1185">Reference proteome</keyword>
<dbReference type="GO" id="GO:0004180">
    <property type="term" value="F:carboxypeptidase activity"/>
    <property type="evidence" value="ECO:0007669"/>
    <property type="project" value="UniProtKB-KW"/>
</dbReference>
<proteinExistence type="predicted"/>
<keyword evidence="1" id="KW-0121">Carboxypeptidase</keyword>
<accession>A0A7H9DQN5</accession>
<gene>
    <name evidence="1" type="ORF">FH779_04870</name>
</gene>
<keyword evidence="1" id="KW-0378">Hydrolase</keyword>
<dbReference type="InterPro" id="IPR008969">
    <property type="entry name" value="CarboxyPept-like_regulatory"/>
</dbReference>
<evidence type="ECO:0000313" key="1">
    <source>
        <dbReference type="EMBL" id="QLL57453.1"/>
    </source>
</evidence>
<reference evidence="1 2" key="1">
    <citation type="submission" date="2019-06" db="EMBL/GenBank/DDBJ databases">
        <title>Emergence of pandrug resistant Empedobacter falsenii in China.</title>
        <authorList>
            <person name="Dong N."/>
            <person name="Chen S."/>
            <person name="Zhang R."/>
        </authorList>
    </citation>
    <scope>NUCLEOTIDE SEQUENCE [LARGE SCALE GENOMIC DNA]</scope>
    <source>
        <strain evidence="1 2">1681-1</strain>
    </source>
</reference>
<name>A0A7H9DQN5_9FLAO</name>
<organism evidence="1 2">
    <name type="scientific">Empedobacter falsenii</name>
    <dbReference type="NCBI Taxonomy" id="343874"/>
    <lineage>
        <taxon>Bacteria</taxon>
        <taxon>Pseudomonadati</taxon>
        <taxon>Bacteroidota</taxon>
        <taxon>Flavobacteriia</taxon>
        <taxon>Flavobacteriales</taxon>
        <taxon>Weeksellaceae</taxon>
        <taxon>Empedobacter</taxon>
    </lineage>
</organism>
<dbReference type="Proteomes" id="UP000510643">
    <property type="component" value="Chromosome"/>
</dbReference>
<dbReference type="KEGG" id="efal:FH779_04870"/>